<gene>
    <name evidence="3" type="ORF">A2837_02365</name>
</gene>
<keyword evidence="2" id="KW-1133">Transmembrane helix</keyword>
<dbReference type="STRING" id="1798475.A2837_02365"/>
<evidence type="ECO:0000256" key="1">
    <source>
        <dbReference type="SAM" id="MobiDB-lite"/>
    </source>
</evidence>
<dbReference type="EMBL" id="MFKO01000008">
    <property type="protein sequence ID" value="OGG41342.1"/>
    <property type="molecule type" value="Genomic_DNA"/>
</dbReference>
<accession>A0A1F6BX38</accession>
<evidence type="ECO:0000313" key="3">
    <source>
        <dbReference type="EMBL" id="OGG41342.1"/>
    </source>
</evidence>
<protein>
    <recommendedName>
        <fullName evidence="5">Fimbrial assembly protein</fullName>
    </recommendedName>
</protein>
<reference evidence="3 4" key="1">
    <citation type="journal article" date="2016" name="Nat. Commun.">
        <title>Thousands of microbial genomes shed light on interconnected biogeochemical processes in an aquifer system.</title>
        <authorList>
            <person name="Anantharaman K."/>
            <person name="Brown C.T."/>
            <person name="Hug L.A."/>
            <person name="Sharon I."/>
            <person name="Castelle C.J."/>
            <person name="Probst A.J."/>
            <person name="Thomas B.C."/>
            <person name="Singh A."/>
            <person name="Wilkins M.J."/>
            <person name="Karaoz U."/>
            <person name="Brodie E.L."/>
            <person name="Williams K.H."/>
            <person name="Hubbard S.S."/>
            <person name="Banfield J.F."/>
        </authorList>
    </citation>
    <scope>NUCLEOTIDE SEQUENCE [LARGE SCALE GENOMIC DNA]</scope>
</reference>
<keyword evidence="2" id="KW-0812">Transmembrane</keyword>
<comment type="caution">
    <text evidence="3">The sequence shown here is derived from an EMBL/GenBank/DDBJ whole genome shotgun (WGS) entry which is preliminary data.</text>
</comment>
<proteinExistence type="predicted"/>
<feature type="compositionally biased region" description="Polar residues" evidence="1">
    <location>
        <begin position="233"/>
        <end position="242"/>
    </location>
</feature>
<evidence type="ECO:0000313" key="4">
    <source>
        <dbReference type="Proteomes" id="UP000176322"/>
    </source>
</evidence>
<feature type="transmembrane region" description="Helical" evidence="2">
    <location>
        <begin position="32"/>
        <end position="53"/>
    </location>
</feature>
<sequence length="242" mass="26444">MEGQGSSFIPKNSNRVSTVRTRGTHRIYVLSYVSYIVFFGTLFAVAGVFLYAASVNRSVMAVKDQLTTERSRFSTSEIESIKLLDARLTNAEKLVNESAAPSKIFEDLETVVADNVRFSAMEYKYLPNGQFELALTGQAEELNEVIWQQELLQNANVLKDAVVSKYDYSVQGESSESAVSGDATLTFIITETKPTSLISYTPEPTLGEDASMTEGGEALIDDEELGDEDQGAIATTTVENGT</sequence>
<evidence type="ECO:0000256" key="2">
    <source>
        <dbReference type="SAM" id="Phobius"/>
    </source>
</evidence>
<organism evidence="3 4">
    <name type="scientific">Candidatus Kaiserbacteria bacterium RIFCSPHIGHO2_01_FULL_46_22</name>
    <dbReference type="NCBI Taxonomy" id="1798475"/>
    <lineage>
        <taxon>Bacteria</taxon>
        <taxon>Candidatus Kaiseribacteriota</taxon>
    </lineage>
</organism>
<evidence type="ECO:0008006" key="5">
    <source>
        <dbReference type="Google" id="ProtNLM"/>
    </source>
</evidence>
<feature type="compositionally biased region" description="Acidic residues" evidence="1">
    <location>
        <begin position="220"/>
        <end position="230"/>
    </location>
</feature>
<name>A0A1F6BX38_9BACT</name>
<dbReference type="AlphaFoldDB" id="A0A1F6BX38"/>
<dbReference type="Proteomes" id="UP000176322">
    <property type="component" value="Unassembled WGS sequence"/>
</dbReference>
<keyword evidence="2" id="KW-0472">Membrane</keyword>
<feature type="region of interest" description="Disordered" evidence="1">
    <location>
        <begin position="220"/>
        <end position="242"/>
    </location>
</feature>